<feature type="transmembrane region" description="Helical" evidence="1">
    <location>
        <begin position="105"/>
        <end position="128"/>
    </location>
</feature>
<keyword evidence="3" id="KW-1185">Reference proteome</keyword>
<feature type="transmembrane region" description="Helical" evidence="1">
    <location>
        <begin position="154"/>
        <end position="176"/>
    </location>
</feature>
<evidence type="ECO:0000313" key="3">
    <source>
        <dbReference type="Proteomes" id="UP000290624"/>
    </source>
</evidence>
<name>A0A4V1Q7H7_9ACTN</name>
<evidence type="ECO:0000256" key="1">
    <source>
        <dbReference type="SAM" id="Phobius"/>
    </source>
</evidence>
<keyword evidence="1" id="KW-0472">Membrane</keyword>
<accession>A0A4V1Q7H7</accession>
<comment type="caution">
    <text evidence="2">The sequence shown here is derived from an EMBL/GenBank/DDBJ whole genome shotgun (WGS) entry which is preliminary data.</text>
</comment>
<dbReference type="AlphaFoldDB" id="A0A4V1Q7H7"/>
<evidence type="ECO:0000313" key="2">
    <source>
        <dbReference type="EMBL" id="RXW32628.1"/>
    </source>
</evidence>
<organism evidence="2 3">
    <name type="scientific">Propioniciclava flava</name>
    <dbReference type="NCBI Taxonomy" id="2072026"/>
    <lineage>
        <taxon>Bacteria</taxon>
        <taxon>Bacillati</taxon>
        <taxon>Actinomycetota</taxon>
        <taxon>Actinomycetes</taxon>
        <taxon>Propionibacteriales</taxon>
        <taxon>Propionibacteriaceae</taxon>
        <taxon>Propioniciclava</taxon>
    </lineage>
</organism>
<gene>
    <name evidence="2" type="ORF">C1706_05590</name>
</gene>
<dbReference type="Proteomes" id="UP000290624">
    <property type="component" value="Unassembled WGS sequence"/>
</dbReference>
<reference evidence="2 3" key="1">
    <citation type="submission" date="2018-01" db="EMBL/GenBank/DDBJ databases">
        <title>Lactibacter flavus gen. nov., sp. nov., a novel bacterium of the family Propionibacteriaceae isolated from raw milk and dairy products.</title>
        <authorList>
            <person name="Wenning M."/>
            <person name="Breitenwieser F."/>
            <person name="Huptas C."/>
            <person name="von Neubeck M."/>
            <person name="Busse H.-J."/>
            <person name="Scherer S."/>
        </authorList>
    </citation>
    <scope>NUCLEOTIDE SEQUENCE [LARGE SCALE GENOMIC DNA]</scope>
    <source>
        <strain evidence="2 3">VG341</strain>
    </source>
</reference>
<feature type="transmembrane region" description="Helical" evidence="1">
    <location>
        <begin position="29"/>
        <end position="54"/>
    </location>
</feature>
<keyword evidence="1" id="KW-0812">Transmembrane</keyword>
<protein>
    <submittedName>
        <fullName evidence="2">Uncharacterized protein</fullName>
    </submittedName>
</protein>
<proteinExistence type="predicted"/>
<sequence>MDAVTTAAPATPAASARPSSRRLAAVGNIALALLAHVAVGVSWAVTALAVMGSLDVARRMAMNSEFAWDTGRLPQPWVIPIGLVAALISHLFFRWAMRRAGHGTAAYGSVVVAFWGALFGVLLGVYLWTPPLMLGTKVGPASGQYAPWSPLGWIAYYARLGLPAVLGLACVVLLLFSRHSPLVVAVRWCVTALRGRRARRRAIAATPQPQA</sequence>
<keyword evidence="1" id="KW-1133">Transmembrane helix</keyword>
<dbReference type="EMBL" id="PPCV01000003">
    <property type="protein sequence ID" value="RXW32628.1"/>
    <property type="molecule type" value="Genomic_DNA"/>
</dbReference>
<feature type="transmembrane region" description="Helical" evidence="1">
    <location>
        <begin position="74"/>
        <end position="93"/>
    </location>
</feature>